<feature type="signal peptide" evidence="1">
    <location>
        <begin position="1"/>
        <end position="21"/>
    </location>
</feature>
<accession>A0A964TEP9</accession>
<proteinExistence type="predicted"/>
<evidence type="ECO:0000256" key="1">
    <source>
        <dbReference type="SAM" id="SignalP"/>
    </source>
</evidence>
<keyword evidence="3" id="KW-1185">Reference proteome</keyword>
<evidence type="ECO:0000313" key="3">
    <source>
        <dbReference type="Proteomes" id="UP000667650"/>
    </source>
</evidence>
<protein>
    <recommendedName>
        <fullName evidence="4">DUF4369 domain-containing protein</fullName>
    </recommendedName>
</protein>
<organism evidence="2 3">
    <name type="scientific">Flagellimonas ochracea</name>
    <dbReference type="NCBI Taxonomy" id="2696472"/>
    <lineage>
        <taxon>Bacteria</taxon>
        <taxon>Pseudomonadati</taxon>
        <taxon>Bacteroidota</taxon>
        <taxon>Flavobacteriia</taxon>
        <taxon>Flavobacteriales</taxon>
        <taxon>Flavobacteriaceae</taxon>
        <taxon>Flagellimonas</taxon>
    </lineage>
</organism>
<dbReference type="EMBL" id="JAAABI010000012">
    <property type="protein sequence ID" value="NAY93467.1"/>
    <property type="molecule type" value="Genomic_DNA"/>
</dbReference>
<dbReference type="RefSeq" id="WP_166524878.1">
    <property type="nucleotide sequence ID" value="NZ_JAAABI010000012.1"/>
</dbReference>
<dbReference type="AlphaFoldDB" id="A0A964TEP9"/>
<gene>
    <name evidence="2" type="ORF">GTQ34_16265</name>
</gene>
<evidence type="ECO:0000313" key="2">
    <source>
        <dbReference type="EMBL" id="NAY93467.1"/>
    </source>
</evidence>
<evidence type="ECO:0008006" key="4">
    <source>
        <dbReference type="Google" id="ProtNLM"/>
    </source>
</evidence>
<keyword evidence="1" id="KW-0732">Signal</keyword>
<dbReference type="Proteomes" id="UP000667650">
    <property type="component" value="Unassembled WGS sequence"/>
</dbReference>
<feature type="chain" id="PRO_5037914117" description="DUF4369 domain-containing protein" evidence="1">
    <location>
        <begin position="22"/>
        <end position="189"/>
    </location>
</feature>
<name>A0A964TEP9_9FLAO</name>
<sequence>MRINHWIFLMLLTAVPVSLSAQEQAKCVVTTESGSEITGYIKNYHSSYLITGGFTLRKGDRKMKIYPETTKKVVVNDTIVYGAIPFTTGHKSFMQLLEAGTPLNLYRHSIRLTGNMPNTGFTVWIDHKYFIDNGKEALYAKEKKVRKEPELFFPGGSPTFLRNIADTKRDDIDDHLAEWVREYNASFKD</sequence>
<comment type="caution">
    <text evidence="2">The sequence shown here is derived from an EMBL/GenBank/DDBJ whole genome shotgun (WGS) entry which is preliminary data.</text>
</comment>
<reference evidence="2" key="1">
    <citation type="submission" date="2020-01" db="EMBL/GenBank/DDBJ databases">
        <title>Muricauda ochracea sp. nov., isolated from a tidal flat of Garorim bay in Korea.</title>
        <authorList>
            <person name="Kim D."/>
            <person name="Yoo Y."/>
            <person name="Kim J.-J."/>
        </authorList>
    </citation>
    <scope>NUCLEOTIDE SEQUENCE</scope>
    <source>
        <strain evidence="2">JGD-17</strain>
    </source>
</reference>